<keyword evidence="12" id="KW-1185">Reference proteome</keyword>
<keyword evidence="8 9" id="KW-0472">Membrane</keyword>
<evidence type="ECO:0000256" key="6">
    <source>
        <dbReference type="ARBA" id="ARBA00022801"/>
    </source>
</evidence>
<dbReference type="PANTHER" id="PTHR33695:SF1">
    <property type="entry name" value="LIPOPROTEIN SIGNAL PEPTIDASE"/>
    <property type="match status" value="1"/>
</dbReference>
<organism evidence="11 12">
    <name type="scientific">Actinocorallia aurantiaca</name>
    <dbReference type="NCBI Taxonomy" id="46204"/>
    <lineage>
        <taxon>Bacteria</taxon>
        <taxon>Bacillati</taxon>
        <taxon>Actinomycetota</taxon>
        <taxon>Actinomycetes</taxon>
        <taxon>Streptosporangiales</taxon>
        <taxon>Thermomonosporaceae</taxon>
        <taxon>Actinocorallia</taxon>
    </lineage>
</organism>
<sequence length="157" mass="16654">MLVPAAMVLLADQASKLWATSALSGGERVTVIPRLIQFRLTFNPGAAFSIGAGATWVFTLTTAAAVVGVLYYGRRSHSTTWTVVLGALLGGAVSHLLDRLFREPGFARGHVVDFIDYGPFVGNVADIVLVGSCALLMLLSLRGVPFEAPVDEERPPS</sequence>
<accession>A0ABP6H0A3</accession>
<dbReference type="PRINTS" id="PR00781">
    <property type="entry name" value="LIPOSIGPTASE"/>
</dbReference>
<evidence type="ECO:0000313" key="12">
    <source>
        <dbReference type="Proteomes" id="UP001501842"/>
    </source>
</evidence>
<keyword evidence="4 9" id="KW-0812">Transmembrane</keyword>
<evidence type="ECO:0000256" key="7">
    <source>
        <dbReference type="ARBA" id="ARBA00022989"/>
    </source>
</evidence>
<proteinExistence type="inferred from homology"/>
<dbReference type="Proteomes" id="UP001501842">
    <property type="component" value="Unassembled WGS sequence"/>
</dbReference>
<keyword evidence="6 9" id="KW-0378">Hydrolase</keyword>
<keyword evidence="7 9" id="KW-1133">Transmembrane helix</keyword>
<feature type="transmembrane region" description="Helical" evidence="9">
    <location>
        <begin position="117"/>
        <end position="139"/>
    </location>
</feature>
<dbReference type="InterPro" id="IPR001872">
    <property type="entry name" value="Peptidase_A8"/>
</dbReference>
<comment type="catalytic activity">
    <reaction evidence="9">
        <text>Release of signal peptides from bacterial membrane prolipoproteins. Hydrolyzes -Xaa-Yaa-Zaa-|-(S,diacylglyceryl)Cys-, in which Xaa is hydrophobic (preferably Leu), and Yaa (Ala or Ser) and Zaa (Gly or Ala) have small, neutral side chains.</text>
        <dbReference type="EC" id="3.4.23.36"/>
    </reaction>
</comment>
<name>A0ABP6H0A3_9ACTN</name>
<comment type="caution">
    <text evidence="11">The sequence shown here is derived from an EMBL/GenBank/DDBJ whole genome shotgun (WGS) entry which is preliminary data.</text>
</comment>
<feature type="transmembrane region" description="Helical" evidence="9">
    <location>
        <begin position="46"/>
        <end position="72"/>
    </location>
</feature>
<reference evidence="12" key="1">
    <citation type="journal article" date="2019" name="Int. J. Syst. Evol. Microbiol.">
        <title>The Global Catalogue of Microorganisms (GCM) 10K type strain sequencing project: providing services to taxonomists for standard genome sequencing and annotation.</title>
        <authorList>
            <consortium name="The Broad Institute Genomics Platform"/>
            <consortium name="The Broad Institute Genome Sequencing Center for Infectious Disease"/>
            <person name="Wu L."/>
            <person name="Ma J."/>
        </authorList>
    </citation>
    <scope>NUCLEOTIDE SEQUENCE [LARGE SCALE GENOMIC DNA]</scope>
    <source>
        <strain evidence="12">JCM 8201</strain>
    </source>
</reference>
<dbReference type="PANTHER" id="PTHR33695">
    <property type="entry name" value="LIPOPROTEIN SIGNAL PEPTIDASE"/>
    <property type="match status" value="1"/>
</dbReference>
<dbReference type="EMBL" id="BAAATZ010000029">
    <property type="protein sequence ID" value="GAA2734609.1"/>
    <property type="molecule type" value="Genomic_DNA"/>
</dbReference>
<feature type="active site" evidence="9">
    <location>
        <position position="126"/>
    </location>
</feature>
<comment type="caution">
    <text evidence="9">Lacks conserved residue(s) required for the propagation of feature annotation.</text>
</comment>
<evidence type="ECO:0000256" key="5">
    <source>
        <dbReference type="ARBA" id="ARBA00022750"/>
    </source>
</evidence>
<evidence type="ECO:0000313" key="11">
    <source>
        <dbReference type="EMBL" id="GAA2734609.1"/>
    </source>
</evidence>
<comment type="pathway">
    <text evidence="9">Protein modification; lipoprotein biosynthesis (signal peptide cleavage).</text>
</comment>
<dbReference type="Pfam" id="PF01252">
    <property type="entry name" value="Peptidase_A8"/>
    <property type="match status" value="1"/>
</dbReference>
<keyword evidence="3 9" id="KW-0645">Protease</keyword>
<evidence type="ECO:0000256" key="9">
    <source>
        <dbReference type="HAMAP-Rule" id="MF_00161"/>
    </source>
</evidence>
<evidence type="ECO:0000256" key="8">
    <source>
        <dbReference type="ARBA" id="ARBA00023136"/>
    </source>
</evidence>
<feature type="active site" evidence="9">
    <location>
        <position position="113"/>
    </location>
</feature>
<comment type="subcellular location">
    <subcellularLocation>
        <location evidence="9">Cell membrane</location>
        <topology evidence="9">Multi-pass membrane protein</topology>
    </subcellularLocation>
</comment>
<protein>
    <recommendedName>
        <fullName evidence="9">Lipoprotein signal peptidase</fullName>
        <ecNumber evidence="9">3.4.23.36</ecNumber>
    </recommendedName>
    <alternativeName>
        <fullName evidence="9">Prolipoprotein signal peptidase</fullName>
    </alternativeName>
    <alternativeName>
        <fullName evidence="9">Signal peptidase II</fullName>
        <shortName evidence="9">SPase II</shortName>
    </alternativeName>
</protein>
<feature type="transmembrane region" description="Helical" evidence="9">
    <location>
        <begin position="79"/>
        <end position="97"/>
    </location>
</feature>
<keyword evidence="5 9" id="KW-0064">Aspartyl protease</keyword>
<evidence type="ECO:0000256" key="2">
    <source>
        <dbReference type="ARBA" id="ARBA00022475"/>
    </source>
</evidence>
<keyword evidence="2 9" id="KW-1003">Cell membrane</keyword>
<comment type="function">
    <text evidence="9">This protein specifically catalyzes the removal of signal peptides from prolipoproteins.</text>
</comment>
<evidence type="ECO:0000256" key="10">
    <source>
        <dbReference type="RuleBase" id="RU004181"/>
    </source>
</evidence>
<evidence type="ECO:0000256" key="3">
    <source>
        <dbReference type="ARBA" id="ARBA00022670"/>
    </source>
</evidence>
<evidence type="ECO:0000256" key="1">
    <source>
        <dbReference type="ARBA" id="ARBA00006139"/>
    </source>
</evidence>
<dbReference type="EC" id="3.4.23.36" evidence="9"/>
<comment type="similarity">
    <text evidence="1 9 10">Belongs to the peptidase A8 family.</text>
</comment>
<dbReference type="HAMAP" id="MF_00161">
    <property type="entry name" value="LspA"/>
    <property type="match status" value="1"/>
</dbReference>
<gene>
    <name evidence="9 11" type="primary">lspA</name>
    <name evidence="11" type="ORF">GCM10010439_57400</name>
</gene>
<evidence type="ECO:0000256" key="4">
    <source>
        <dbReference type="ARBA" id="ARBA00022692"/>
    </source>
</evidence>